<keyword evidence="2" id="KW-1185">Reference proteome</keyword>
<proteinExistence type="predicted"/>
<dbReference type="Proteomes" id="UP001230426">
    <property type="component" value="Unassembled WGS sequence"/>
</dbReference>
<dbReference type="EMBL" id="JAUSRB010000002">
    <property type="protein sequence ID" value="MDP9866857.1"/>
    <property type="molecule type" value="Genomic_DNA"/>
</dbReference>
<accession>A0ABT9RDC5</accession>
<protein>
    <recommendedName>
        <fullName evidence="3">Ig-like domain-containing protein</fullName>
    </recommendedName>
</protein>
<dbReference type="RefSeq" id="WP_306868012.1">
    <property type="nucleotide sequence ID" value="NZ_JAUSRB010000002.1"/>
</dbReference>
<gene>
    <name evidence="1" type="ORF">J2S55_006123</name>
</gene>
<comment type="caution">
    <text evidence="1">The sequence shown here is derived from an EMBL/GenBank/DDBJ whole genome shotgun (WGS) entry which is preliminary data.</text>
</comment>
<evidence type="ECO:0000313" key="1">
    <source>
        <dbReference type="EMBL" id="MDP9866857.1"/>
    </source>
</evidence>
<evidence type="ECO:0000313" key="2">
    <source>
        <dbReference type="Proteomes" id="UP001230426"/>
    </source>
</evidence>
<sequence>MPNYPTGVIGVSLTEAATPLSSLLITVLTSDGTLAQTKCILTAPPPPPGPAWGSTYCSPFTVITPPSGL</sequence>
<reference evidence="1 2" key="1">
    <citation type="submission" date="2023-07" db="EMBL/GenBank/DDBJ databases">
        <title>Sequencing the genomes of 1000 actinobacteria strains.</title>
        <authorList>
            <person name="Klenk H.-P."/>
        </authorList>
    </citation>
    <scope>NUCLEOTIDE SEQUENCE [LARGE SCALE GENOMIC DNA]</scope>
    <source>
        <strain evidence="1 2">DSM 44109</strain>
    </source>
</reference>
<name>A0ABT9RDC5_9ACTN</name>
<organism evidence="1 2">
    <name type="scientific">Streptosporangium brasiliense</name>
    <dbReference type="NCBI Taxonomy" id="47480"/>
    <lineage>
        <taxon>Bacteria</taxon>
        <taxon>Bacillati</taxon>
        <taxon>Actinomycetota</taxon>
        <taxon>Actinomycetes</taxon>
        <taxon>Streptosporangiales</taxon>
        <taxon>Streptosporangiaceae</taxon>
        <taxon>Streptosporangium</taxon>
    </lineage>
</organism>
<evidence type="ECO:0008006" key="3">
    <source>
        <dbReference type="Google" id="ProtNLM"/>
    </source>
</evidence>